<keyword evidence="1" id="KW-0175">Coiled coil</keyword>
<dbReference type="Bgee" id="ENSOANG00000030301">
    <property type="expression patterns" value="Expressed in testis"/>
</dbReference>
<proteinExistence type="predicted"/>
<dbReference type="InParanoid" id="F6UZQ9"/>
<reference evidence="3 4" key="1">
    <citation type="journal article" date="2008" name="Nature">
        <title>Genome analysis of the platypus reveals unique signatures of evolution.</title>
        <authorList>
            <person name="Warren W.C."/>
            <person name="Hillier L.W."/>
            <person name="Marshall Graves J.A."/>
            <person name="Birney E."/>
            <person name="Ponting C.P."/>
            <person name="Grutzner F."/>
            <person name="Belov K."/>
            <person name="Miller W."/>
            <person name="Clarke L."/>
            <person name="Chinwalla A.T."/>
            <person name="Yang S.P."/>
            <person name="Heger A."/>
            <person name="Locke D.P."/>
            <person name="Miethke P."/>
            <person name="Waters P.D."/>
            <person name="Veyrunes F."/>
            <person name="Fulton L."/>
            <person name="Fulton B."/>
            <person name="Graves T."/>
            <person name="Wallis J."/>
            <person name="Puente X.S."/>
            <person name="Lopez-Otin C."/>
            <person name="Ordonez G.R."/>
            <person name="Eichler E.E."/>
            <person name="Chen L."/>
            <person name="Cheng Z."/>
            <person name="Deakin J.E."/>
            <person name="Alsop A."/>
            <person name="Thompson K."/>
            <person name="Kirby P."/>
            <person name="Papenfuss A.T."/>
            <person name="Wakefield M.J."/>
            <person name="Olender T."/>
            <person name="Lancet D."/>
            <person name="Huttley G.A."/>
            <person name="Smit A.F."/>
            <person name="Pask A."/>
            <person name="Temple-Smith P."/>
            <person name="Batzer M.A."/>
            <person name="Walker J.A."/>
            <person name="Konkel M.K."/>
            <person name="Harris R.S."/>
            <person name="Whittington C.M."/>
            <person name="Wong E.S."/>
            <person name="Gemmell N.J."/>
            <person name="Buschiazzo E."/>
            <person name="Vargas Jentzsch I.M."/>
            <person name="Merkel A."/>
            <person name="Schmitz J."/>
            <person name="Zemann A."/>
            <person name="Churakov G."/>
            <person name="Kriegs J.O."/>
            <person name="Brosius J."/>
            <person name="Murchison E.P."/>
            <person name="Sachidanandam R."/>
            <person name="Smith C."/>
            <person name="Hannon G.J."/>
            <person name="Tsend-Ayush E."/>
            <person name="McMillan D."/>
            <person name="Attenborough R."/>
            <person name="Rens W."/>
            <person name="Ferguson-Smith M."/>
            <person name="Lefevre C.M."/>
            <person name="Sharp J.A."/>
            <person name="Nicholas K.R."/>
            <person name="Ray D.A."/>
            <person name="Kube M."/>
            <person name="Reinhardt R."/>
            <person name="Pringle T.H."/>
            <person name="Taylor J."/>
            <person name="Jones R.C."/>
            <person name="Nixon B."/>
            <person name="Dacheux J.L."/>
            <person name="Niwa H."/>
            <person name="Sekita Y."/>
            <person name="Huang X."/>
            <person name="Stark A."/>
            <person name="Kheradpour P."/>
            <person name="Kellis M."/>
            <person name="Flicek P."/>
            <person name="Chen Y."/>
            <person name="Webber C."/>
            <person name="Hardison R."/>
            <person name="Nelson J."/>
            <person name="Hallsworth-Pepin K."/>
            <person name="Delehaunty K."/>
            <person name="Markovic C."/>
            <person name="Minx P."/>
            <person name="Feng Y."/>
            <person name="Kremitzki C."/>
            <person name="Mitreva M."/>
            <person name="Glasscock J."/>
            <person name="Wylie T."/>
            <person name="Wohldmann P."/>
            <person name="Thiru P."/>
            <person name="Nhan M.N."/>
            <person name="Pohl C.S."/>
            <person name="Smith S.M."/>
            <person name="Hou S."/>
            <person name="Nefedov M."/>
            <person name="de Jong P.J."/>
            <person name="Renfree M.B."/>
            <person name="Mardis E.R."/>
            <person name="Wilson R.K."/>
        </authorList>
    </citation>
    <scope>NUCLEOTIDE SEQUENCE [LARGE SCALE GENOMIC DNA]</scope>
    <source>
        <strain evidence="3 4">Glennie</strain>
    </source>
</reference>
<name>F6UZQ9_ORNAN</name>
<feature type="coiled-coil region" evidence="1">
    <location>
        <begin position="189"/>
        <end position="276"/>
    </location>
</feature>
<organism evidence="3 4">
    <name type="scientific">Ornithorhynchus anatinus</name>
    <name type="common">Duckbill platypus</name>
    <dbReference type="NCBI Taxonomy" id="9258"/>
    <lineage>
        <taxon>Eukaryota</taxon>
        <taxon>Metazoa</taxon>
        <taxon>Chordata</taxon>
        <taxon>Craniata</taxon>
        <taxon>Vertebrata</taxon>
        <taxon>Euteleostomi</taxon>
        <taxon>Mammalia</taxon>
        <taxon>Monotremata</taxon>
        <taxon>Ornithorhynchidae</taxon>
        <taxon>Ornithorhynchus</taxon>
    </lineage>
</organism>
<feature type="coiled-coil region" evidence="1">
    <location>
        <begin position="49"/>
        <end position="83"/>
    </location>
</feature>
<dbReference type="STRING" id="9258.ENSOANP00000006021"/>
<accession>F6UZQ9</accession>
<reference evidence="3" key="3">
    <citation type="submission" date="2025-09" db="UniProtKB">
        <authorList>
            <consortium name="Ensembl"/>
        </authorList>
    </citation>
    <scope>IDENTIFICATION</scope>
    <source>
        <strain evidence="3">Glennie</strain>
    </source>
</reference>
<feature type="region of interest" description="Disordered" evidence="2">
    <location>
        <begin position="1"/>
        <end position="29"/>
    </location>
</feature>
<evidence type="ECO:0000256" key="2">
    <source>
        <dbReference type="SAM" id="MobiDB-lite"/>
    </source>
</evidence>
<reference evidence="3" key="2">
    <citation type="submission" date="2025-08" db="UniProtKB">
        <authorList>
            <consortium name="Ensembl"/>
        </authorList>
    </citation>
    <scope>IDENTIFICATION</scope>
    <source>
        <strain evidence="3">Glennie</strain>
    </source>
</reference>
<dbReference type="AlphaFoldDB" id="F6UZQ9"/>
<dbReference type="eggNOG" id="ENOG502RYNY">
    <property type="taxonomic scope" value="Eukaryota"/>
</dbReference>
<dbReference type="Gene3D" id="1.20.5.170">
    <property type="match status" value="1"/>
</dbReference>
<protein>
    <submittedName>
        <fullName evidence="3">Coiled-coil domain containing 122</fullName>
    </submittedName>
</protein>
<dbReference type="GeneTree" id="ENSGT00390000005130"/>
<dbReference type="HOGENOM" id="CLU_085397_2_0_1"/>
<gene>
    <name evidence="3" type="primary">CCDC122</name>
</gene>
<dbReference type="Ensembl" id="ENSOANT00000006023.3">
    <property type="protein sequence ID" value="ENSOANP00000006021.3"/>
    <property type="gene ID" value="ENSOANG00000030301.2"/>
</dbReference>
<evidence type="ECO:0000256" key="1">
    <source>
        <dbReference type="SAM" id="Coils"/>
    </source>
</evidence>
<keyword evidence="4" id="KW-1185">Reference proteome</keyword>
<sequence>MPAGRGAWPRRSAMEGGRPRYGAVPQNTPSLDDVVKEVEKQQQSKAFEIEKSKTNLFQLQSELHELEKQLDSVLTETKEVENQICQKDVAIENIKYHCQSLETQVQTLYPENVKLKFDIEIAQKDFEELIIRNNAYYEKISAHKHLFWEAESKWPVVIDLLKKKEFVTKLSVSKEELMSELQNPKGNLIKKMQEEITHLSEEILAAKESVNTKTVVLEEEKKVHEKLKKEIEVQNKRCDAILKRLRCQLNMLKSKRRQWQRNIEQMEKTAAELRRYLSIED</sequence>
<evidence type="ECO:0000313" key="4">
    <source>
        <dbReference type="Proteomes" id="UP000002279"/>
    </source>
</evidence>
<evidence type="ECO:0000313" key="3">
    <source>
        <dbReference type="Ensembl" id="ENSOANP00000006021.3"/>
    </source>
</evidence>
<dbReference type="OMA" id="FMTELYE"/>
<dbReference type="Proteomes" id="UP000002279">
    <property type="component" value="Chromosome 20"/>
</dbReference>
<dbReference type="FunCoup" id="F6UZQ9">
    <property type="interactions" value="110"/>
</dbReference>